<dbReference type="Proteomes" id="UP001230005">
    <property type="component" value="Unassembled WGS sequence"/>
</dbReference>
<organism evidence="3 4">
    <name type="scientific">Evansella vedderi</name>
    <dbReference type="NCBI Taxonomy" id="38282"/>
    <lineage>
        <taxon>Bacteria</taxon>
        <taxon>Bacillati</taxon>
        <taxon>Bacillota</taxon>
        <taxon>Bacilli</taxon>
        <taxon>Bacillales</taxon>
        <taxon>Bacillaceae</taxon>
        <taxon>Evansella</taxon>
    </lineage>
</organism>
<dbReference type="RefSeq" id="WP_307328647.1">
    <property type="nucleotide sequence ID" value="NZ_JAUSUG010000017.1"/>
</dbReference>
<dbReference type="PROSITE" id="PS51257">
    <property type="entry name" value="PROKAR_LIPOPROTEIN"/>
    <property type="match status" value="1"/>
</dbReference>
<dbReference type="SMART" id="SM00909">
    <property type="entry name" value="Germane"/>
    <property type="match status" value="2"/>
</dbReference>
<evidence type="ECO:0000259" key="2">
    <source>
        <dbReference type="SMART" id="SM00909"/>
    </source>
</evidence>
<feature type="domain" description="GerMN" evidence="2">
    <location>
        <begin position="118"/>
        <end position="208"/>
    </location>
</feature>
<protein>
    <submittedName>
        <fullName evidence="3">Germination protein M</fullName>
    </submittedName>
</protein>
<dbReference type="InterPro" id="IPR019606">
    <property type="entry name" value="GerMN"/>
</dbReference>
<accession>A0ABT9ZZ04</accession>
<proteinExistence type="predicted"/>
<feature type="signal peptide" evidence="1">
    <location>
        <begin position="1"/>
        <end position="24"/>
    </location>
</feature>
<evidence type="ECO:0000313" key="4">
    <source>
        <dbReference type="Proteomes" id="UP001230005"/>
    </source>
</evidence>
<name>A0ABT9ZZ04_9BACI</name>
<evidence type="ECO:0000256" key="1">
    <source>
        <dbReference type="SAM" id="SignalP"/>
    </source>
</evidence>
<reference evidence="3 4" key="1">
    <citation type="submission" date="2023-07" db="EMBL/GenBank/DDBJ databases">
        <title>Genomic Encyclopedia of Type Strains, Phase IV (KMG-IV): sequencing the most valuable type-strain genomes for metagenomic binning, comparative biology and taxonomic classification.</title>
        <authorList>
            <person name="Goeker M."/>
        </authorList>
    </citation>
    <scope>NUCLEOTIDE SEQUENCE [LARGE SCALE GENOMIC DNA]</scope>
    <source>
        <strain evidence="3 4">DSM 9768</strain>
    </source>
</reference>
<dbReference type="Pfam" id="PF10646">
    <property type="entry name" value="Germane"/>
    <property type="match status" value="2"/>
</dbReference>
<sequence>MRRLKMKFAWGLAITAAITLTACGSDPVDQDVLEEIDPPQEIEFIDADGEFDFEGMEDGEIGDAITDMDGDGQADGEEEVAEKGGPVNETAMQELYLLDRNGLVAPQSFNIPKGDNEVARTVEYLIQGGPITEILPNGFQAVLPSGTEVLDATVSDGVATLNFSDQFSQYHPDLELQVLQALTWSVTQLDNVDRIKLQLNGEDLEMMPQNGTPISSGYTRAHGINLEMSDEVDLVNTKPVVVYFLSQVDNQTYYVPVTRRVPQQMDLYEAVVSELVKGPHFMSPLLTSIHNGVELLDAPELAADGTLTLNFNEVLLSTLEGTAVSEEVLNMLVLSLTEHQEVQSVALQVESEGAIEVSTGETLTEPVTRPSTVNTGEY</sequence>
<comment type="caution">
    <text evidence="3">The sequence shown here is derived from an EMBL/GenBank/DDBJ whole genome shotgun (WGS) entry which is preliminary data.</text>
</comment>
<keyword evidence="4" id="KW-1185">Reference proteome</keyword>
<feature type="chain" id="PRO_5047139196" evidence="1">
    <location>
        <begin position="25"/>
        <end position="378"/>
    </location>
</feature>
<gene>
    <name evidence="3" type="ORF">J2S74_003890</name>
</gene>
<evidence type="ECO:0000313" key="3">
    <source>
        <dbReference type="EMBL" id="MDQ0256470.1"/>
    </source>
</evidence>
<keyword evidence="1" id="KW-0732">Signal</keyword>
<dbReference type="EMBL" id="JAUSUG010000017">
    <property type="protein sequence ID" value="MDQ0256470.1"/>
    <property type="molecule type" value="Genomic_DNA"/>
</dbReference>
<feature type="domain" description="GerMN" evidence="2">
    <location>
        <begin position="268"/>
        <end position="358"/>
    </location>
</feature>